<gene>
    <name evidence="2" type="ORF">ACFO3E_02165</name>
</gene>
<protein>
    <submittedName>
        <fullName evidence="2">DUF4169 family protein</fullName>
    </submittedName>
</protein>
<sequence>MQAFNLEIRHRSIVSTGCLTLRGGLDARYPLTVLLAGLLHKGAGMADIINFRQARKAKVRADKEQAAAANRAKFGRTKPERQASLQEEARLERQLKGARRELGKDETE</sequence>
<reference evidence="3" key="1">
    <citation type="journal article" date="2019" name="Int. J. Syst. Evol. Microbiol.">
        <title>The Global Catalogue of Microorganisms (GCM) 10K type strain sequencing project: providing services to taxonomists for standard genome sequencing and annotation.</title>
        <authorList>
            <consortium name="The Broad Institute Genomics Platform"/>
            <consortium name="The Broad Institute Genome Sequencing Center for Infectious Disease"/>
            <person name="Wu L."/>
            <person name="Ma J."/>
        </authorList>
    </citation>
    <scope>NUCLEOTIDE SEQUENCE [LARGE SCALE GENOMIC DNA]</scope>
    <source>
        <strain evidence="3">NBRC 103632</strain>
    </source>
</reference>
<organism evidence="2 3">
    <name type="scientific">Sphingobium tyrosinilyticum</name>
    <dbReference type="NCBI Taxonomy" id="2715436"/>
    <lineage>
        <taxon>Bacteria</taxon>
        <taxon>Pseudomonadati</taxon>
        <taxon>Pseudomonadota</taxon>
        <taxon>Alphaproteobacteria</taxon>
        <taxon>Sphingomonadales</taxon>
        <taxon>Sphingomonadaceae</taxon>
        <taxon>Sphingobium</taxon>
    </lineage>
</organism>
<dbReference type="EMBL" id="JBHSFZ010000003">
    <property type="protein sequence ID" value="MFC4593003.1"/>
    <property type="molecule type" value="Genomic_DNA"/>
</dbReference>
<feature type="region of interest" description="Disordered" evidence="1">
    <location>
        <begin position="65"/>
        <end position="108"/>
    </location>
</feature>
<keyword evidence="3" id="KW-1185">Reference proteome</keyword>
<feature type="compositionally biased region" description="Basic and acidic residues" evidence="1">
    <location>
        <begin position="77"/>
        <end position="108"/>
    </location>
</feature>
<dbReference type="Pfam" id="PF13770">
    <property type="entry name" value="DUF4169"/>
    <property type="match status" value="1"/>
</dbReference>
<comment type="caution">
    <text evidence="2">The sequence shown here is derived from an EMBL/GenBank/DDBJ whole genome shotgun (WGS) entry which is preliminary data.</text>
</comment>
<proteinExistence type="predicted"/>
<evidence type="ECO:0000256" key="1">
    <source>
        <dbReference type="SAM" id="MobiDB-lite"/>
    </source>
</evidence>
<name>A0ABV9EV01_9SPHN</name>
<dbReference type="Proteomes" id="UP001595957">
    <property type="component" value="Unassembled WGS sequence"/>
</dbReference>
<accession>A0ABV9EV01</accession>
<evidence type="ECO:0000313" key="3">
    <source>
        <dbReference type="Proteomes" id="UP001595957"/>
    </source>
</evidence>
<dbReference type="InterPro" id="IPR025227">
    <property type="entry name" value="DUF4169"/>
</dbReference>
<evidence type="ECO:0000313" key="2">
    <source>
        <dbReference type="EMBL" id="MFC4593003.1"/>
    </source>
</evidence>